<evidence type="ECO:0000313" key="2">
    <source>
        <dbReference type="Proteomes" id="UP001163321"/>
    </source>
</evidence>
<organism evidence="1 2">
    <name type="scientific">Peronosclerospora sorghi</name>
    <dbReference type="NCBI Taxonomy" id="230839"/>
    <lineage>
        <taxon>Eukaryota</taxon>
        <taxon>Sar</taxon>
        <taxon>Stramenopiles</taxon>
        <taxon>Oomycota</taxon>
        <taxon>Peronosporomycetes</taxon>
        <taxon>Peronosporales</taxon>
        <taxon>Peronosporaceae</taxon>
        <taxon>Peronosclerospora</taxon>
    </lineage>
</organism>
<keyword evidence="2" id="KW-1185">Reference proteome</keyword>
<gene>
    <name evidence="1" type="ORF">PsorP6_016758</name>
</gene>
<accession>A0ACC0WFG7</accession>
<proteinExistence type="predicted"/>
<dbReference type="Proteomes" id="UP001163321">
    <property type="component" value="Chromosome 2"/>
</dbReference>
<dbReference type="EMBL" id="CM047581">
    <property type="protein sequence ID" value="KAI9916804.1"/>
    <property type="molecule type" value="Genomic_DNA"/>
</dbReference>
<reference evidence="1 2" key="1">
    <citation type="journal article" date="2022" name="bioRxiv">
        <title>The genome of the oomycete Peronosclerospora sorghi, a cosmopolitan pathogen of maize and sorghum, is inflated with dispersed pseudogenes.</title>
        <authorList>
            <person name="Fletcher K."/>
            <person name="Martin F."/>
            <person name="Isakeit T."/>
            <person name="Cavanaugh K."/>
            <person name="Magill C."/>
            <person name="Michelmore R."/>
        </authorList>
    </citation>
    <scope>NUCLEOTIDE SEQUENCE [LARGE SCALE GENOMIC DNA]</scope>
    <source>
        <strain evidence="1">P6</strain>
    </source>
</reference>
<name>A0ACC0WFG7_9STRA</name>
<sequence>MDVVTIYKRILSRMKPHELECSSNSILQDELVGVRSAMDNIVATFAKVGEVRDAVNHLEQQGKQPSSGRSASLMDVMDETLELHEQLQHKVRKLAAGMEGIEQAFGNGARDDSPDQRKRKQHGVASSEASSPSEKEGSKPKKRKLETNVDKVERHKAKKREEQGQVSADWTLAHDALDSILKVKTADKKVSEESKKQWSTALSAIKRVLEHQSQRDAHTTDNAAVEVAAHALEAAVKVLQKIKVASNEVQSLVTAVTDACNKNEVLRRFLQRARAQLENIETRGTLSPSKKVGKQSGASDSPSLTHRLQNFENLVNSMQTQPPEMKFNQILEALDLMDQVMAGDAMGEYKVQVRASMNTVKRWINKSLIRNNMIKKYIHFLDTINAYRKKLPDKREQKEWQSQNTSIRTLLDERIKWKGSSTKEEMQKRLMSVIQQAKDWQDGVFSLDQLDKEFKTLNDVVSYRLQSNPKAGEDMRNCLKLLTTCVQKIKKKAHRDKRLKTLKKWEALLKK</sequence>
<protein>
    <submittedName>
        <fullName evidence="1">Uncharacterized protein</fullName>
    </submittedName>
</protein>
<evidence type="ECO:0000313" key="1">
    <source>
        <dbReference type="EMBL" id="KAI9916804.1"/>
    </source>
</evidence>
<comment type="caution">
    <text evidence="1">The sequence shown here is derived from an EMBL/GenBank/DDBJ whole genome shotgun (WGS) entry which is preliminary data.</text>
</comment>